<keyword evidence="11" id="KW-1185">Reference proteome</keyword>
<dbReference type="GO" id="GO:0044874">
    <property type="term" value="P:lipoprotein localization to outer membrane"/>
    <property type="evidence" value="ECO:0007669"/>
    <property type="project" value="TreeGrafter"/>
</dbReference>
<name>A0A1L8CQH0_9PROT</name>
<dbReference type="AlphaFoldDB" id="A0A1L8CQH0"/>
<protein>
    <submittedName>
        <fullName evidence="10">Putative ABC transport system permease protein</fullName>
    </submittedName>
</protein>
<dbReference type="PANTHER" id="PTHR30489:SF0">
    <property type="entry name" value="LIPOPROTEIN-RELEASING SYSTEM TRANSMEMBRANE PROTEIN LOLE"/>
    <property type="match status" value="1"/>
</dbReference>
<keyword evidence="3" id="KW-1003">Cell membrane</keyword>
<evidence type="ECO:0000259" key="8">
    <source>
        <dbReference type="Pfam" id="PF02687"/>
    </source>
</evidence>
<sequence>MNLNQLAWRNIWRRKRRTLITAFSIGFGVMLAVTFTGSGDYTYTNMIDTGASMGMGHVTVEPVGYHLKPTLDKRLTGTKDLRERIVGLDGVSDATVRITGQAMFASARKSVGGAFIAVDPAFETEANNLLVRSLVEGELFARRDGRGIVVGSRLAKKLQVKIGKKIVYTTTDATGEIVSNIARVTGIFTTGEDTIDGILALLPIASVQQTLSYAPDEATVIAVLIRDQRHAESMRDAISVLPEAGDASVLTWKKSQPDLAAVIAFDKAGNYISQFLVGLLIAVGILNTMLMSVLERTREFGVMMAVGMSPKVLFKLVMVESFWLTIVGLILGIIITAPWYYFLYYYGIDFSDAFGDDFSYGGVLVDPVFKARLFKESVVAILGTLFMLALLAGLYPAWRAGRVPPVESLKTI</sequence>
<keyword evidence="4 7" id="KW-0812">Transmembrane</keyword>
<keyword evidence="5 7" id="KW-1133">Transmembrane helix</keyword>
<comment type="subcellular location">
    <subcellularLocation>
        <location evidence="1">Cell membrane</location>
        <topology evidence="1">Multi-pass membrane protein</topology>
    </subcellularLocation>
</comment>
<feature type="transmembrane region" description="Helical" evidence="7">
    <location>
        <begin position="271"/>
        <end position="291"/>
    </location>
</feature>
<evidence type="ECO:0000256" key="7">
    <source>
        <dbReference type="SAM" id="Phobius"/>
    </source>
</evidence>
<evidence type="ECO:0000256" key="3">
    <source>
        <dbReference type="ARBA" id="ARBA00022475"/>
    </source>
</evidence>
<comment type="caution">
    <text evidence="10">The sequence shown here is derived from an EMBL/GenBank/DDBJ whole genome shotgun (WGS) entry which is preliminary data.</text>
</comment>
<reference evidence="10 11" key="1">
    <citation type="journal article" date="2017" name="Arch. Microbiol.">
        <title>Mariprofundus micogutta sp. nov., a novel iron-oxidizing zetaproteobacterium isolated from a deep-sea hydrothermal field at the Bayonnaise knoll of the Izu-Ogasawara arc, and a description of Mariprofundales ord. nov. and Zetaproteobacteria classis nov.</title>
        <authorList>
            <person name="Makita H."/>
            <person name="Tanaka E."/>
            <person name="Mitsunobu S."/>
            <person name="Miyazaki M."/>
            <person name="Nunoura T."/>
            <person name="Uematsu K."/>
            <person name="Takaki Y."/>
            <person name="Nishi S."/>
            <person name="Shimamura S."/>
            <person name="Takai K."/>
        </authorList>
    </citation>
    <scope>NUCLEOTIDE SEQUENCE [LARGE SCALE GENOMIC DNA]</scope>
    <source>
        <strain evidence="10 11">ET2</strain>
    </source>
</reference>
<dbReference type="PANTHER" id="PTHR30489">
    <property type="entry name" value="LIPOPROTEIN-RELEASING SYSTEM TRANSMEMBRANE PROTEIN LOLE"/>
    <property type="match status" value="1"/>
</dbReference>
<feature type="domain" description="ABC3 transporter permease C-terminal" evidence="8">
    <location>
        <begin position="275"/>
        <end position="405"/>
    </location>
</feature>
<dbReference type="Pfam" id="PF12704">
    <property type="entry name" value="MacB_PCD"/>
    <property type="match status" value="1"/>
</dbReference>
<dbReference type="OrthoDB" id="9809768at2"/>
<evidence type="ECO:0000313" key="10">
    <source>
        <dbReference type="EMBL" id="GAV21170.1"/>
    </source>
</evidence>
<feature type="domain" description="MacB-like periplasmic core" evidence="9">
    <location>
        <begin position="18"/>
        <end position="238"/>
    </location>
</feature>
<feature type="transmembrane region" description="Helical" evidence="7">
    <location>
        <begin position="378"/>
        <end position="398"/>
    </location>
</feature>
<dbReference type="InterPro" id="IPR025857">
    <property type="entry name" value="MacB_PCD"/>
</dbReference>
<feature type="transmembrane region" description="Helical" evidence="7">
    <location>
        <begin position="312"/>
        <end position="341"/>
    </location>
</feature>
<evidence type="ECO:0000259" key="9">
    <source>
        <dbReference type="Pfam" id="PF12704"/>
    </source>
</evidence>
<evidence type="ECO:0000256" key="2">
    <source>
        <dbReference type="ARBA" id="ARBA00005236"/>
    </source>
</evidence>
<dbReference type="InterPro" id="IPR003838">
    <property type="entry name" value="ABC3_permease_C"/>
</dbReference>
<dbReference type="Pfam" id="PF02687">
    <property type="entry name" value="FtsX"/>
    <property type="match status" value="1"/>
</dbReference>
<dbReference type="EMBL" id="BDFD01000022">
    <property type="protein sequence ID" value="GAV21170.1"/>
    <property type="molecule type" value="Genomic_DNA"/>
</dbReference>
<dbReference type="GO" id="GO:0098797">
    <property type="term" value="C:plasma membrane protein complex"/>
    <property type="evidence" value="ECO:0007669"/>
    <property type="project" value="TreeGrafter"/>
</dbReference>
<dbReference type="Proteomes" id="UP000231632">
    <property type="component" value="Unassembled WGS sequence"/>
</dbReference>
<evidence type="ECO:0000313" key="11">
    <source>
        <dbReference type="Proteomes" id="UP000231632"/>
    </source>
</evidence>
<dbReference type="InterPro" id="IPR051447">
    <property type="entry name" value="Lipoprotein-release_system"/>
</dbReference>
<feature type="transmembrane region" description="Helical" evidence="7">
    <location>
        <begin position="20"/>
        <end position="39"/>
    </location>
</feature>
<dbReference type="STRING" id="1921010.MMIC_P2150"/>
<gene>
    <name evidence="10" type="ORF">MMIC_P2150</name>
</gene>
<proteinExistence type="inferred from homology"/>
<organism evidence="10 11">
    <name type="scientific">Mariprofundus micogutta</name>
    <dbReference type="NCBI Taxonomy" id="1921010"/>
    <lineage>
        <taxon>Bacteria</taxon>
        <taxon>Pseudomonadati</taxon>
        <taxon>Pseudomonadota</taxon>
        <taxon>Candidatius Mariprofundia</taxon>
        <taxon>Mariprofundales</taxon>
        <taxon>Mariprofundaceae</taxon>
        <taxon>Mariprofundus</taxon>
    </lineage>
</organism>
<comment type="similarity">
    <text evidence="2">Belongs to the ABC-4 integral membrane protein family. LolC/E subfamily.</text>
</comment>
<evidence type="ECO:0000256" key="5">
    <source>
        <dbReference type="ARBA" id="ARBA00022989"/>
    </source>
</evidence>
<evidence type="ECO:0000256" key="6">
    <source>
        <dbReference type="ARBA" id="ARBA00023136"/>
    </source>
</evidence>
<evidence type="ECO:0000256" key="4">
    <source>
        <dbReference type="ARBA" id="ARBA00022692"/>
    </source>
</evidence>
<keyword evidence="6 7" id="KW-0472">Membrane</keyword>
<dbReference type="RefSeq" id="WP_072660475.1">
    <property type="nucleotide sequence ID" value="NZ_BDFD01000022.1"/>
</dbReference>
<accession>A0A1L8CQH0</accession>
<evidence type="ECO:0000256" key="1">
    <source>
        <dbReference type="ARBA" id="ARBA00004651"/>
    </source>
</evidence>